<evidence type="ECO:0000313" key="1">
    <source>
        <dbReference type="EMBL" id="CAH0597660.1"/>
    </source>
</evidence>
<organism evidence="1 2">
    <name type="scientific">Chrysodeixis includens</name>
    <name type="common">Soybean looper</name>
    <name type="synonym">Pseudoplusia includens</name>
    <dbReference type="NCBI Taxonomy" id="689277"/>
    <lineage>
        <taxon>Eukaryota</taxon>
        <taxon>Metazoa</taxon>
        <taxon>Ecdysozoa</taxon>
        <taxon>Arthropoda</taxon>
        <taxon>Hexapoda</taxon>
        <taxon>Insecta</taxon>
        <taxon>Pterygota</taxon>
        <taxon>Neoptera</taxon>
        <taxon>Endopterygota</taxon>
        <taxon>Lepidoptera</taxon>
        <taxon>Glossata</taxon>
        <taxon>Ditrysia</taxon>
        <taxon>Noctuoidea</taxon>
        <taxon>Noctuidae</taxon>
        <taxon>Plusiinae</taxon>
        <taxon>Chrysodeixis</taxon>
    </lineage>
</organism>
<sequence>MTHFSALSMCIQENPFKMFAYNISSGTAIHQNIKSNGCHTFGDSFYSFTYRKMFEENTLVNIWAVVFNKSYISLVIDMDMHADIVVYACTDSRVVQVITRITTVRDEPRRTRICAFHKCLF</sequence>
<reference evidence="1" key="1">
    <citation type="submission" date="2021-12" db="EMBL/GenBank/DDBJ databases">
        <authorList>
            <person name="King R."/>
        </authorList>
    </citation>
    <scope>NUCLEOTIDE SEQUENCE</scope>
</reference>
<keyword evidence="2" id="KW-1185">Reference proteome</keyword>
<dbReference type="Proteomes" id="UP001154114">
    <property type="component" value="Chromosome 24"/>
</dbReference>
<dbReference type="AlphaFoldDB" id="A0A9P0FXS7"/>
<dbReference type="EMBL" id="LR824027">
    <property type="protein sequence ID" value="CAH0597660.1"/>
    <property type="molecule type" value="Genomic_DNA"/>
</dbReference>
<proteinExistence type="predicted"/>
<protein>
    <submittedName>
        <fullName evidence="1">Uncharacterized protein</fullName>
    </submittedName>
</protein>
<evidence type="ECO:0000313" key="2">
    <source>
        <dbReference type="Proteomes" id="UP001154114"/>
    </source>
</evidence>
<gene>
    <name evidence="1" type="ORF">CINC_LOCUS7755</name>
</gene>
<name>A0A9P0FXS7_CHRIL</name>
<accession>A0A9P0FXS7</accession>